<protein>
    <recommendedName>
        <fullName evidence="1">Microcystinase C</fullName>
        <shortName evidence="1">MlrC</shortName>
    </recommendedName>
</protein>
<reference evidence="4 5" key="1">
    <citation type="submission" date="2021-02" db="EMBL/GenBank/DDBJ databases">
        <authorList>
            <person name="Vanwijnsberghe S."/>
        </authorList>
    </citation>
    <scope>NUCLEOTIDE SEQUENCE [LARGE SCALE GENOMIC DNA]</scope>
    <source>
        <strain evidence="4 5">LMG 31837</strain>
    </source>
</reference>
<keyword evidence="1" id="KW-0482">Metalloprotease</keyword>
<dbReference type="EMBL" id="CAJNBK010000004">
    <property type="protein sequence ID" value="CAE6729599.1"/>
    <property type="molecule type" value="Genomic_DNA"/>
</dbReference>
<comment type="cofactor">
    <cofactor evidence="1">
        <name>Zn(2+)</name>
        <dbReference type="ChEBI" id="CHEBI:29105"/>
    </cofactor>
    <text evidence="1">Binds 1 zinc ion per subunit.</text>
</comment>
<gene>
    <name evidence="4" type="ORF">R69888_01991</name>
</gene>
<dbReference type="RefSeq" id="WP_211610833.1">
    <property type="nucleotide sequence ID" value="NZ_CAJNBK010000004.1"/>
</dbReference>
<comment type="caution">
    <text evidence="4">The sequence shown here is derived from an EMBL/GenBank/DDBJ whole genome shotgun (WGS) entry which is preliminary data.</text>
</comment>
<evidence type="ECO:0000313" key="5">
    <source>
        <dbReference type="Proteomes" id="UP000672526"/>
    </source>
</evidence>
<evidence type="ECO:0000256" key="1">
    <source>
        <dbReference type="PIRNR" id="PIRNR012702"/>
    </source>
</evidence>
<dbReference type="InterPro" id="IPR010799">
    <property type="entry name" value="MlrC_C"/>
</dbReference>
<dbReference type="Pfam" id="PF07364">
    <property type="entry name" value="DUF1485"/>
    <property type="match status" value="1"/>
</dbReference>
<dbReference type="Proteomes" id="UP000672526">
    <property type="component" value="Unassembled WGS sequence"/>
</dbReference>
<dbReference type="Pfam" id="PF07171">
    <property type="entry name" value="MlrC_C"/>
    <property type="match status" value="1"/>
</dbReference>
<keyword evidence="5" id="KW-1185">Reference proteome</keyword>
<keyword evidence="1" id="KW-0645">Protease</keyword>
<feature type="domain" description="Microcystin LR degradation protein MlrC C-terminal" evidence="2">
    <location>
        <begin position="297"/>
        <end position="470"/>
    </location>
</feature>
<comment type="similarity">
    <text evidence="1">Belongs to the peptidase M81 family.</text>
</comment>
<feature type="domain" description="Microcystin LR degradation protein MlrC N-terminal" evidence="3">
    <location>
        <begin position="2"/>
        <end position="288"/>
    </location>
</feature>
<sequence length="497" mass="53839">MKIFTTTLITETNTFAPSPTGLGGYEAFGIYHGDASKVAPDGLGAGAAELRRLAAEQGHEIVESLSAMAQPAGRTAQHVYDSFREEILADLRAALPVDAVLLILHGAMIAEHCDDCEGDLLEAVRALVGDEVPIGVELDLHCHFTEQMQRNANVIVCYKEYPHTDIIERLREVFALTVATAEGRIRPVTAVHDCRMVGKWHTTSEPMISFVKRMQSLEGRDGVLSVSFGHGFPWGDVVETGARIWVVTDNDEATAQRIAAQLGQELWDMREAARPAHLSIDDALDRALAGDGGPVVLADLADNPGGGAPCDSTFILRRLIERGIADVALGCMYDIGAVQVCREAGVGTRLTLRIGGKLGVSSGAPLDLTVTVRALTDEHHQNMGAMARPLRSAAWVSTDDNIDIVLMTVREQTFAPTAFTELGIDLASKRIVVVKSSQHFHAKFAPIAREVLYVSTPGALTPDFVNIPYRVRSLNYWPRVENPFGDPLLRGQTQGHA</sequence>
<name>A0ABM8R2N2_9BURK</name>
<dbReference type="InterPro" id="IPR009197">
    <property type="entry name" value="MlrC"/>
</dbReference>
<comment type="function">
    <text evidence="1">Involved in peptidolytic degradation of cyclic heptapeptide hepatotoxin microcystin (MC).</text>
</comment>
<keyword evidence="1" id="KW-0479">Metal-binding</keyword>
<keyword evidence="1" id="KW-0378">Hydrolase</keyword>
<organism evidence="4 5">
    <name type="scientific">Paraburkholderia haematera</name>
    <dbReference type="NCBI Taxonomy" id="2793077"/>
    <lineage>
        <taxon>Bacteria</taxon>
        <taxon>Pseudomonadati</taxon>
        <taxon>Pseudomonadota</taxon>
        <taxon>Betaproteobacteria</taxon>
        <taxon>Burkholderiales</taxon>
        <taxon>Burkholderiaceae</taxon>
        <taxon>Paraburkholderia</taxon>
    </lineage>
</organism>
<evidence type="ECO:0000313" key="4">
    <source>
        <dbReference type="EMBL" id="CAE6729599.1"/>
    </source>
</evidence>
<proteinExistence type="inferred from homology"/>
<evidence type="ECO:0000259" key="3">
    <source>
        <dbReference type="Pfam" id="PF07364"/>
    </source>
</evidence>
<accession>A0ABM8R2N2</accession>
<dbReference type="InterPro" id="IPR015995">
    <property type="entry name" value="MlrC_N"/>
</dbReference>
<evidence type="ECO:0000259" key="2">
    <source>
        <dbReference type="Pfam" id="PF07171"/>
    </source>
</evidence>
<dbReference type="PIRSF" id="PIRSF012702">
    <property type="entry name" value="UCP012702"/>
    <property type="match status" value="1"/>
</dbReference>